<accession>A0ABP9MD84</accession>
<keyword evidence="2" id="KW-0378">Hydrolase</keyword>
<dbReference type="NCBIfam" id="TIGR00730">
    <property type="entry name" value="Rossman fold protein, TIGR00730 family"/>
    <property type="match status" value="1"/>
</dbReference>
<dbReference type="SUPFAM" id="SSF102405">
    <property type="entry name" value="MCP/YpsA-like"/>
    <property type="match status" value="1"/>
</dbReference>
<keyword evidence="2" id="KW-0203">Cytokinin biosynthesis</keyword>
<organism evidence="3 4">
    <name type="scientific">Wohlfahrtiimonas larvae</name>
    <dbReference type="NCBI Taxonomy" id="1157986"/>
    <lineage>
        <taxon>Bacteria</taxon>
        <taxon>Pseudomonadati</taxon>
        <taxon>Pseudomonadota</taxon>
        <taxon>Gammaproteobacteria</taxon>
        <taxon>Cardiobacteriales</taxon>
        <taxon>Ignatzschineriaceae</taxon>
        <taxon>Wohlfahrtiimonas</taxon>
    </lineage>
</organism>
<dbReference type="Pfam" id="PF03641">
    <property type="entry name" value="Lysine_decarbox"/>
    <property type="match status" value="1"/>
</dbReference>
<dbReference type="EC" id="3.2.2.n1" evidence="2"/>
<dbReference type="PANTHER" id="PTHR43393">
    <property type="entry name" value="CYTOKININ RIBOSIDE 5'-MONOPHOSPHATE PHOSPHORIBOHYDROLASE"/>
    <property type="match status" value="1"/>
</dbReference>
<comment type="similarity">
    <text evidence="2">Belongs to the LOG family.</text>
</comment>
<dbReference type="Gene3D" id="3.40.50.450">
    <property type="match status" value="1"/>
</dbReference>
<dbReference type="EMBL" id="BAABKE010000001">
    <property type="protein sequence ID" value="GAA5093650.1"/>
    <property type="molecule type" value="Genomic_DNA"/>
</dbReference>
<name>A0ABP9MD84_9GAMM</name>
<sequence>MLWDVNQIDHELKQAEETLHDLGTAVTIFGSARIPEDDYYYQATVEVAQKIAESGFVIISGGGPGIMAAANQGAIQGRAESVGLNIVLPREQHPNPYQTKSLKFSQFIPRKLTFFNYSSAFICMPGGFGTLDELFEVLTLIQTGKLKRSPVILFDHDFWAQLFTWFKTSLMDKKLISADTFDWVYIVNSSDEVMDILKKHNV</sequence>
<dbReference type="InterPro" id="IPR031100">
    <property type="entry name" value="LOG_fam"/>
</dbReference>
<reference evidence="4" key="1">
    <citation type="journal article" date="2019" name="Int. J. Syst. Evol. Microbiol.">
        <title>The Global Catalogue of Microorganisms (GCM) 10K type strain sequencing project: providing services to taxonomists for standard genome sequencing and annotation.</title>
        <authorList>
            <consortium name="The Broad Institute Genomics Platform"/>
            <consortium name="The Broad Institute Genome Sequencing Center for Infectious Disease"/>
            <person name="Wu L."/>
            <person name="Ma J."/>
        </authorList>
    </citation>
    <scope>NUCLEOTIDE SEQUENCE [LARGE SCALE GENOMIC DNA]</scope>
    <source>
        <strain evidence="4">JCM 18424</strain>
    </source>
</reference>
<dbReference type="InterPro" id="IPR005269">
    <property type="entry name" value="LOG"/>
</dbReference>
<evidence type="ECO:0000256" key="1">
    <source>
        <dbReference type="ARBA" id="ARBA00000274"/>
    </source>
</evidence>
<comment type="caution">
    <text evidence="3">The sequence shown here is derived from an EMBL/GenBank/DDBJ whole genome shotgun (WGS) entry which is preliminary data.</text>
</comment>
<dbReference type="Proteomes" id="UP001500631">
    <property type="component" value="Unassembled WGS sequence"/>
</dbReference>
<gene>
    <name evidence="3" type="ORF">GCM10023338_01000</name>
</gene>
<proteinExistence type="inferred from homology"/>
<dbReference type="InterPro" id="IPR052341">
    <property type="entry name" value="LOG_family_nucleotidases"/>
</dbReference>
<dbReference type="PANTHER" id="PTHR43393:SF2">
    <property type="entry name" value="CYTOKININ RIBOSIDE 5'-MONOPHOSPHATE PHOSPHORIBOHYDROLASE"/>
    <property type="match status" value="1"/>
</dbReference>
<evidence type="ECO:0000313" key="4">
    <source>
        <dbReference type="Proteomes" id="UP001500631"/>
    </source>
</evidence>
<comment type="catalytic activity">
    <reaction evidence="1">
        <text>AMP + H2O = D-ribose 5-phosphate + adenine</text>
        <dbReference type="Rhea" id="RHEA:20129"/>
        <dbReference type="ChEBI" id="CHEBI:15377"/>
        <dbReference type="ChEBI" id="CHEBI:16708"/>
        <dbReference type="ChEBI" id="CHEBI:78346"/>
        <dbReference type="ChEBI" id="CHEBI:456215"/>
        <dbReference type="EC" id="3.2.2.4"/>
    </reaction>
</comment>
<evidence type="ECO:0000313" key="3">
    <source>
        <dbReference type="EMBL" id="GAA5093650.1"/>
    </source>
</evidence>
<keyword evidence="4" id="KW-1185">Reference proteome</keyword>
<evidence type="ECO:0000256" key="2">
    <source>
        <dbReference type="RuleBase" id="RU363015"/>
    </source>
</evidence>
<protein>
    <recommendedName>
        <fullName evidence="2">Cytokinin riboside 5'-monophosphate phosphoribohydrolase</fullName>
        <ecNumber evidence="2">3.2.2.n1</ecNumber>
    </recommendedName>
</protein>
<dbReference type="RefSeq" id="WP_077926005.1">
    <property type="nucleotide sequence ID" value="NZ_BAABKE010000001.1"/>
</dbReference>